<feature type="region of interest" description="Disordered" evidence="2">
    <location>
        <begin position="505"/>
        <end position="540"/>
    </location>
</feature>
<reference evidence="3 4" key="1">
    <citation type="submission" date="2023-07" db="EMBL/GenBank/DDBJ databases">
        <title>Genomic Encyclopedia of Type Strains, Phase IV (KMG-IV): sequencing the most valuable type-strain genomes for metagenomic binning, comparative biology and taxonomic classification.</title>
        <authorList>
            <person name="Goeker M."/>
        </authorList>
    </citation>
    <scope>NUCLEOTIDE SEQUENCE [LARGE SCALE GENOMIC DNA]</scope>
    <source>
        <strain evidence="3 4">DSM 40573</strain>
    </source>
</reference>
<sequence length="540" mass="59173">MDHRPARPGHFEPRLQNVPLGDLLLRRDLDGGLTSDEFEVAVLLLVDRLRPLQEQRSGEVGAKECGRDRHRRAGRERHAQGVGEVPLCRGELAAELTEVCRHPLPIRLCHRRPVPSVGPPCPDRRRPVWVKCAAPVAACRSGQHTPSGRPSRRSSPAQVDAALGGQGQQGGDRRALTQPATNLSAAVLDDIEGGGPDAEGPGTPVRPQRRPRPGPSRLLNRPASAPWWAMIVRAGAPEGARGTTVHEPEGELVPILVDSLGEAVVARWTPGDGQQIWYVIPDGVDWDQVVDWLVQRALPEHVPAALRRVRSRHHVDPALETPAETQARSSLEELERRYLEDKARLEDELEQARQEAEPVRAGLLYGSGSELEDAVAVVVRAAGFTVTDLDEELGDTLSADLLAVLNGSTCLVEVKAAAGAAGERLISQLQRHLEKWPQLRPGQPVTCAALIVNHQHRLDPAQRPAEVYQRRVVDTLSFPVIASGDLFRWWRTQDWPAVQAAVLGQAESGGERDESPSGGRETPVVGRRRWLPWGKSQRAR</sequence>
<dbReference type="RefSeq" id="WP_337590636.1">
    <property type="nucleotide sequence ID" value="NZ_JAUSWC010000031.1"/>
</dbReference>
<feature type="compositionally biased region" description="Low complexity" evidence="2">
    <location>
        <begin position="146"/>
        <end position="156"/>
    </location>
</feature>
<proteinExistence type="predicted"/>
<organism evidence="3 4">
    <name type="scientific">Streptomyces thermodiastaticus</name>
    <dbReference type="NCBI Taxonomy" id="44061"/>
    <lineage>
        <taxon>Bacteria</taxon>
        <taxon>Bacillati</taxon>
        <taxon>Actinomycetota</taxon>
        <taxon>Actinomycetes</taxon>
        <taxon>Kitasatosporales</taxon>
        <taxon>Streptomycetaceae</taxon>
        <taxon>Streptomyces</taxon>
    </lineage>
</organism>
<feature type="region of interest" description="Disordered" evidence="2">
    <location>
        <begin position="189"/>
        <end position="221"/>
    </location>
</feature>
<accession>A0ABU0KPI0</accession>
<feature type="region of interest" description="Disordered" evidence="2">
    <location>
        <begin position="139"/>
        <end position="175"/>
    </location>
</feature>
<keyword evidence="4" id="KW-1185">Reference proteome</keyword>
<evidence type="ECO:0000256" key="2">
    <source>
        <dbReference type="SAM" id="MobiDB-lite"/>
    </source>
</evidence>
<evidence type="ECO:0008006" key="5">
    <source>
        <dbReference type="Google" id="ProtNLM"/>
    </source>
</evidence>
<keyword evidence="1" id="KW-0175">Coiled coil</keyword>
<comment type="caution">
    <text evidence="3">The sequence shown here is derived from an EMBL/GenBank/DDBJ whole genome shotgun (WGS) entry which is preliminary data.</text>
</comment>
<evidence type="ECO:0000313" key="3">
    <source>
        <dbReference type="EMBL" id="MDQ0491342.1"/>
    </source>
</evidence>
<protein>
    <recommendedName>
        <fullName evidence="5">DUF91 domain-containing protein</fullName>
    </recommendedName>
</protein>
<feature type="coiled-coil region" evidence="1">
    <location>
        <begin position="328"/>
        <end position="362"/>
    </location>
</feature>
<evidence type="ECO:0000313" key="4">
    <source>
        <dbReference type="Proteomes" id="UP001236795"/>
    </source>
</evidence>
<dbReference type="Proteomes" id="UP001236795">
    <property type="component" value="Unassembled WGS sequence"/>
</dbReference>
<gene>
    <name evidence="3" type="ORF">QO019_006239</name>
</gene>
<dbReference type="EMBL" id="JAUSWC010000031">
    <property type="protein sequence ID" value="MDQ0491342.1"/>
    <property type="molecule type" value="Genomic_DNA"/>
</dbReference>
<evidence type="ECO:0000256" key="1">
    <source>
        <dbReference type="SAM" id="Coils"/>
    </source>
</evidence>
<name>A0ABU0KPI0_9ACTN</name>